<evidence type="ECO:0000313" key="1">
    <source>
        <dbReference type="EMBL" id="XAH75930.1"/>
    </source>
</evidence>
<reference evidence="1 2" key="1">
    <citation type="submission" date="2024-02" db="EMBL/GenBank/DDBJ databases">
        <title>Bacterial strain from lacustrine sediment.</title>
        <authorList>
            <person name="Petit C."/>
            <person name="Fadhlaoui K."/>
        </authorList>
    </citation>
    <scope>NUCLEOTIDE SEQUENCE [LARGE SCALE GENOMIC DNA]</scope>
    <source>
        <strain evidence="1 2">IPX-CK</strain>
    </source>
</reference>
<sequence>MAYFESLGMKKYRPHHDEISDYNLRMLSKIYHACDAYIVLSSTWRTLDDSKHTESYAMYKYLEDSLAKYDIKIMSKTPIINHNRPLEIKTWLDERVDRDDIKFVSLDDDFSKEQYREYGIEDCLIDTKFFCKELSEGGLQQEHVDRAIRILNGE</sequence>
<gene>
    <name evidence="1" type="ORF">V6984_09285</name>
</gene>
<protein>
    <submittedName>
        <fullName evidence="1">HAD domain-containing protein</fullName>
    </submittedName>
</protein>
<evidence type="ECO:0000313" key="2">
    <source>
        <dbReference type="Proteomes" id="UP001451571"/>
    </source>
</evidence>
<accession>A0ABZ3F289</accession>
<dbReference type="Proteomes" id="UP001451571">
    <property type="component" value="Chromosome"/>
</dbReference>
<keyword evidence="2" id="KW-1185">Reference proteome</keyword>
<name>A0ABZ3F289_9FIRM</name>
<dbReference type="Pfam" id="PF18143">
    <property type="entry name" value="HAD_SAK_2"/>
    <property type="match status" value="1"/>
</dbReference>
<dbReference type="EMBL" id="CP146256">
    <property type="protein sequence ID" value="XAH75930.1"/>
    <property type="molecule type" value="Genomic_DNA"/>
</dbReference>
<organism evidence="1 2">
    <name type="scientific">Kineothrix sedimenti</name>
    <dbReference type="NCBI Taxonomy" id="3123317"/>
    <lineage>
        <taxon>Bacteria</taxon>
        <taxon>Bacillati</taxon>
        <taxon>Bacillota</taxon>
        <taxon>Clostridia</taxon>
        <taxon>Lachnospirales</taxon>
        <taxon>Lachnospiraceae</taxon>
        <taxon>Kineothrix</taxon>
    </lineage>
</organism>
<dbReference type="RefSeq" id="WP_342759506.1">
    <property type="nucleotide sequence ID" value="NZ_CP146256.1"/>
</dbReference>
<proteinExistence type="predicted"/>